<dbReference type="Pfam" id="PF00581">
    <property type="entry name" value="Rhodanese"/>
    <property type="match status" value="1"/>
</dbReference>
<dbReference type="eggNOG" id="COG0607">
    <property type="taxonomic scope" value="Bacteria"/>
</dbReference>
<evidence type="ECO:0000259" key="8">
    <source>
        <dbReference type="PROSITE" id="PS50206"/>
    </source>
</evidence>
<dbReference type="InterPro" id="IPR051811">
    <property type="entry name" value="Cytochrome_c550/c551-like"/>
</dbReference>
<keyword evidence="3 6" id="KW-0479">Metal-binding</keyword>
<dbReference type="STRING" id="493475.GARC_0928"/>
<feature type="chain" id="PRO_5003900200" description="Cytochrome c, diheme subunit of cytochrome bc complex peta" evidence="7">
    <location>
        <begin position="24"/>
        <end position="373"/>
    </location>
</feature>
<dbReference type="PANTHER" id="PTHR37823:SF1">
    <property type="entry name" value="CYTOCHROME C-553-LIKE"/>
    <property type="match status" value="1"/>
</dbReference>
<dbReference type="InterPro" id="IPR008168">
    <property type="entry name" value="Cyt_C_IC"/>
</dbReference>
<evidence type="ECO:0000256" key="3">
    <source>
        <dbReference type="ARBA" id="ARBA00022723"/>
    </source>
</evidence>
<evidence type="ECO:0000256" key="4">
    <source>
        <dbReference type="ARBA" id="ARBA00022982"/>
    </source>
</evidence>
<organism evidence="10 11">
    <name type="scientific">Paraglaciecola arctica BSs20135</name>
    <dbReference type="NCBI Taxonomy" id="493475"/>
    <lineage>
        <taxon>Bacteria</taxon>
        <taxon>Pseudomonadati</taxon>
        <taxon>Pseudomonadota</taxon>
        <taxon>Gammaproteobacteria</taxon>
        <taxon>Alteromonadales</taxon>
        <taxon>Alteromonadaceae</taxon>
        <taxon>Paraglaciecola</taxon>
    </lineage>
</organism>
<dbReference type="EMBL" id="BAEO01000012">
    <property type="protein sequence ID" value="GAC17909.1"/>
    <property type="molecule type" value="Genomic_DNA"/>
</dbReference>
<dbReference type="SUPFAM" id="SSF46626">
    <property type="entry name" value="Cytochrome c"/>
    <property type="match status" value="2"/>
</dbReference>
<dbReference type="PANTHER" id="PTHR37823">
    <property type="entry name" value="CYTOCHROME C-553-LIKE"/>
    <property type="match status" value="1"/>
</dbReference>
<evidence type="ECO:0000256" key="5">
    <source>
        <dbReference type="ARBA" id="ARBA00023004"/>
    </source>
</evidence>
<dbReference type="Pfam" id="PF13442">
    <property type="entry name" value="Cytochrome_CBB3"/>
    <property type="match status" value="2"/>
</dbReference>
<dbReference type="PROSITE" id="PS51007">
    <property type="entry name" value="CYTC"/>
    <property type="match status" value="2"/>
</dbReference>
<dbReference type="InterPro" id="IPR009056">
    <property type="entry name" value="Cyt_c-like_dom"/>
</dbReference>
<dbReference type="GO" id="GO:0020037">
    <property type="term" value="F:heme binding"/>
    <property type="evidence" value="ECO:0007669"/>
    <property type="project" value="InterPro"/>
</dbReference>
<dbReference type="PROSITE" id="PS50206">
    <property type="entry name" value="RHODANESE_3"/>
    <property type="match status" value="1"/>
</dbReference>
<dbReference type="SMART" id="SM00450">
    <property type="entry name" value="RHOD"/>
    <property type="match status" value="1"/>
</dbReference>
<keyword evidence="11" id="KW-1185">Reference proteome</keyword>
<evidence type="ECO:0000313" key="11">
    <source>
        <dbReference type="Proteomes" id="UP000006327"/>
    </source>
</evidence>
<keyword evidence="1" id="KW-0813">Transport</keyword>
<dbReference type="eggNOG" id="COG2010">
    <property type="taxonomic scope" value="Bacteria"/>
</dbReference>
<sequence length="373" mass="41970">MSKLLKLFAITLTYLMLTNMAFAKKVYEKQDPPRELTLEQASTAASNYQKYCVLCHGENREGHKNDHAPSLRAKSLFESGVPHSILRPISYGREGTAMGGYLDEMGGPMTLDEVWDLTYWLFWQSGAQRVKLSENPVDGDKVRGAEVYQENCATCHGVNGEGVNAPALGNQSALAHNKDEFIRYAIEHGRQDTPMPAFEEQLSSADIDNVTAFIRSRASGWKAEKVVLSALPTPDQYVLNPENDNPNFTLDQGIYVSSKDLYQAIQDKKKMVLLDTRVASVWQRAHIKGAIPFPYYTELEGHLVDLPKDVQIVGYCSCPRAATEYVIKQLRELGYNKTAVLYEGIFGWMNFGYPVMRAESIVDEDEEKEEPQH</sequence>
<dbReference type="OrthoDB" id="9779283at2"/>
<keyword evidence="4" id="KW-0249">Electron transport</keyword>
<dbReference type="GO" id="GO:0009055">
    <property type="term" value="F:electron transfer activity"/>
    <property type="evidence" value="ECO:0007669"/>
    <property type="project" value="InterPro"/>
</dbReference>
<feature type="domain" description="Cytochrome c" evidence="9">
    <location>
        <begin position="139"/>
        <end position="218"/>
    </location>
</feature>
<dbReference type="AlphaFoldDB" id="K6XBB6"/>
<dbReference type="PRINTS" id="PR00605">
    <property type="entry name" value="CYTCHROMECIC"/>
</dbReference>
<keyword evidence="5 6" id="KW-0408">Iron</keyword>
<evidence type="ECO:0000256" key="6">
    <source>
        <dbReference type="PROSITE-ProRule" id="PRU00433"/>
    </source>
</evidence>
<protein>
    <recommendedName>
        <fullName evidence="12">Cytochrome c, diheme subunit of cytochrome bc complex peta</fullName>
    </recommendedName>
</protein>
<dbReference type="InterPro" id="IPR036873">
    <property type="entry name" value="Rhodanese-like_dom_sf"/>
</dbReference>
<dbReference type="SUPFAM" id="SSF52821">
    <property type="entry name" value="Rhodanese/Cell cycle control phosphatase"/>
    <property type="match status" value="1"/>
</dbReference>
<dbReference type="GO" id="GO:0005506">
    <property type="term" value="F:iron ion binding"/>
    <property type="evidence" value="ECO:0007669"/>
    <property type="project" value="InterPro"/>
</dbReference>
<reference evidence="10 11" key="1">
    <citation type="journal article" date="2017" name="Antonie Van Leeuwenhoek">
        <title>Rhizobium rhizosphaerae sp. nov., a novel species isolated from rice rhizosphere.</title>
        <authorList>
            <person name="Zhao J.J."/>
            <person name="Zhang J."/>
            <person name="Zhang R.J."/>
            <person name="Zhang C.W."/>
            <person name="Yin H.Q."/>
            <person name="Zhang X.X."/>
        </authorList>
    </citation>
    <scope>NUCLEOTIDE SEQUENCE [LARGE SCALE GENOMIC DNA]</scope>
    <source>
        <strain evidence="10 11">BSs20135</strain>
    </source>
</reference>
<feature type="domain" description="Cytochrome c" evidence="9">
    <location>
        <begin position="39"/>
        <end position="125"/>
    </location>
</feature>
<evidence type="ECO:0000256" key="7">
    <source>
        <dbReference type="SAM" id="SignalP"/>
    </source>
</evidence>
<evidence type="ECO:0000259" key="9">
    <source>
        <dbReference type="PROSITE" id="PS51007"/>
    </source>
</evidence>
<dbReference type="RefSeq" id="WP_007617197.1">
    <property type="nucleotide sequence ID" value="NZ_BAEO01000012.1"/>
</dbReference>
<evidence type="ECO:0000256" key="1">
    <source>
        <dbReference type="ARBA" id="ARBA00022448"/>
    </source>
</evidence>
<gene>
    <name evidence="10" type="ORF">GARC_0928</name>
</gene>
<keyword evidence="2 6" id="KW-0349">Heme</keyword>
<dbReference type="CDD" id="cd00158">
    <property type="entry name" value="RHOD"/>
    <property type="match status" value="1"/>
</dbReference>
<name>K6XBB6_9ALTE</name>
<accession>K6XBB6</accession>
<dbReference type="Proteomes" id="UP000006327">
    <property type="component" value="Unassembled WGS sequence"/>
</dbReference>
<dbReference type="Gene3D" id="1.10.760.10">
    <property type="entry name" value="Cytochrome c-like domain"/>
    <property type="match status" value="2"/>
</dbReference>
<evidence type="ECO:0000256" key="2">
    <source>
        <dbReference type="ARBA" id="ARBA00022617"/>
    </source>
</evidence>
<dbReference type="Gene3D" id="3.40.250.10">
    <property type="entry name" value="Rhodanese-like domain"/>
    <property type="match status" value="1"/>
</dbReference>
<dbReference type="InterPro" id="IPR036909">
    <property type="entry name" value="Cyt_c-like_dom_sf"/>
</dbReference>
<evidence type="ECO:0000313" key="10">
    <source>
        <dbReference type="EMBL" id="GAC17909.1"/>
    </source>
</evidence>
<dbReference type="InterPro" id="IPR001763">
    <property type="entry name" value="Rhodanese-like_dom"/>
</dbReference>
<proteinExistence type="predicted"/>
<feature type="signal peptide" evidence="7">
    <location>
        <begin position="1"/>
        <end position="23"/>
    </location>
</feature>
<comment type="caution">
    <text evidence="10">The sequence shown here is derived from an EMBL/GenBank/DDBJ whole genome shotgun (WGS) entry which is preliminary data.</text>
</comment>
<evidence type="ECO:0008006" key="12">
    <source>
        <dbReference type="Google" id="ProtNLM"/>
    </source>
</evidence>
<feature type="domain" description="Rhodanese" evidence="8">
    <location>
        <begin position="267"/>
        <end position="357"/>
    </location>
</feature>
<keyword evidence="7" id="KW-0732">Signal</keyword>